<reference evidence="2" key="1">
    <citation type="submission" date="2017-10" db="EMBL/GenBank/DDBJ databases">
        <title>Completed PacBio SMRT sequence of Methylosinus trichosporium OB3b reveals presence of a third large plasmid.</title>
        <authorList>
            <person name="Charles T.C."/>
            <person name="Lynch M.D.J."/>
            <person name="Heil J.R."/>
            <person name="Cheng J."/>
        </authorList>
    </citation>
    <scope>NUCLEOTIDE SEQUENCE [LARGE SCALE GENOMIC DNA]</scope>
    <source>
        <strain evidence="2">OB3b</strain>
    </source>
</reference>
<organism evidence="1 2">
    <name type="scientific">Methylosinus trichosporium (strain ATCC 35070 / NCIMB 11131 / UNIQEM 75 / OB3b)</name>
    <dbReference type="NCBI Taxonomy" id="595536"/>
    <lineage>
        <taxon>Bacteria</taxon>
        <taxon>Pseudomonadati</taxon>
        <taxon>Pseudomonadota</taxon>
        <taxon>Alphaproteobacteria</taxon>
        <taxon>Hyphomicrobiales</taxon>
        <taxon>Methylocystaceae</taxon>
        <taxon>Methylosinus</taxon>
    </lineage>
</organism>
<proteinExistence type="predicted"/>
<dbReference type="AlphaFoldDB" id="A0A2D2D2R2"/>
<dbReference type="KEGG" id="mtw:CQW49_16230"/>
<evidence type="ECO:0000313" key="2">
    <source>
        <dbReference type="Proteomes" id="UP000230709"/>
    </source>
</evidence>
<dbReference type="Proteomes" id="UP000230709">
    <property type="component" value="Chromosome"/>
</dbReference>
<keyword evidence="2" id="KW-1185">Reference proteome</keyword>
<dbReference type="EMBL" id="CP023737">
    <property type="protein sequence ID" value="ATQ69254.1"/>
    <property type="molecule type" value="Genomic_DNA"/>
</dbReference>
<protein>
    <submittedName>
        <fullName evidence="1">Uncharacterized protein</fullName>
    </submittedName>
</protein>
<evidence type="ECO:0000313" key="1">
    <source>
        <dbReference type="EMBL" id="ATQ69254.1"/>
    </source>
</evidence>
<name>A0A2D2D2R2_METT3</name>
<accession>A0A2D2D2R2</accession>
<gene>
    <name evidence="1" type="ORF">CQW49_16230</name>
</gene>
<sequence length="60" mass="5974">MRRAGFSAIVSPARRSSDGGAPLADILAPSVGSRGFPIGITIYIFEASPFGLGGGPLALG</sequence>